<evidence type="ECO:0000256" key="1">
    <source>
        <dbReference type="SAM" id="MobiDB-lite"/>
    </source>
</evidence>
<evidence type="ECO:0000313" key="5">
    <source>
        <dbReference type="Proteomes" id="UP000800093"/>
    </source>
</evidence>
<feature type="compositionally biased region" description="Low complexity" evidence="1">
    <location>
        <begin position="189"/>
        <end position="200"/>
    </location>
</feature>
<organism evidence="4 5">
    <name type="scientific">Lojkania enalia</name>
    <dbReference type="NCBI Taxonomy" id="147567"/>
    <lineage>
        <taxon>Eukaryota</taxon>
        <taxon>Fungi</taxon>
        <taxon>Dikarya</taxon>
        <taxon>Ascomycota</taxon>
        <taxon>Pezizomycotina</taxon>
        <taxon>Dothideomycetes</taxon>
        <taxon>Pleosporomycetidae</taxon>
        <taxon>Pleosporales</taxon>
        <taxon>Pleosporales incertae sedis</taxon>
        <taxon>Lojkania</taxon>
    </lineage>
</organism>
<evidence type="ECO:0000256" key="3">
    <source>
        <dbReference type="SAM" id="SignalP"/>
    </source>
</evidence>
<feature type="signal peptide" evidence="3">
    <location>
        <begin position="1"/>
        <end position="19"/>
    </location>
</feature>
<dbReference type="AlphaFoldDB" id="A0A9P4N1U1"/>
<keyword evidence="3" id="KW-0732">Signal</keyword>
<feature type="transmembrane region" description="Helical" evidence="2">
    <location>
        <begin position="216"/>
        <end position="238"/>
    </location>
</feature>
<protein>
    <recommendedName>
        <fullName evidence="6">Mid2 domain-containing protein</fullName>
    </recommendedName>
</protein>
<keyword evidence="2" id="KW-0812">Transmembrane</keyword>
<comment type="caution">
    <text evidence="4">The sequence shown here is derived from an EMBL/GenBank/DDBJ whole genome shotgun (WGS) entry which is preliminary data.</text>
</comment>
<gene>
    <name evidence="4" type="ORF">CC78DRAFT_566852</name>
</gene>
<evidence type="ECO:0008006" key="6">
    <source>
        <dbReference type="Google" id="ProtNLM"/>
    </source>
</evidence>
<name>A0A9P4N1U1_9PLEO</name>
<dbReference type="Proteomes" id="UP000800093">
    <property type="component" value="Unassembled WGS sequence"/>
</dbReference>
<feature type="chain" id="PRO_5040353709" description="Mid2 domain-containing protein" evidence="3">
    <location>
        <begin position="20"/>
        <end position="298"/>
    </location>
</feature>
<keyword evidence="5" id="KW-1185">Reference proteome</keyword>
<keyword evidence="2" id="KW-1133">Transmembrane helix</keyword>
<reference evidence="5" key="1">
    <citation type="journal article" date="2020" name="Stud. Mycol.">
        <title>101 Dothideomycetes genomes: A test case for predicting lifestyles and emergence of pathogens.</title>
        <authorList>
            <person name="Haridas S."/>
            <person name="Albert R."/>
            <person name="Binder M."/>
            <person name="Bloem J."/>
            <person name="LaButti K."/>
            <person name="Salamov A."/>
            <person name="Andreopoulos B."/>
            <person name="Baker S."/>
            <person name="Barry K."/>
            <person name="Bills G."/>
            <person name="Bluhm B."/>
            <person name="Cannon C."/>
            <person name="Castanera R."/>
            <person name="Culley D."/>
            <person name="Daum C."/>
            <person name="Ezra D."/>
            <person name="Gonzalez J."/>
            <person name="Henrissat B."/>
            <person name="Kuo A."/>
            <person name="Liang C."/>
            <person name="Lipzen A."/>
            <person name="Lutzoni F."/>
            <person name="Magnuson J."/>
            <person name="Mondo S."/>
            <person name="Nolan M."/>
            <person name="Ohm R."/>
            <person name="Pangilinan J."/>
            <person name="Park H.-J."/>
            <person name="Ramirez L."/>
            <person name="Alfaro M."/>
            <person name="Sun H."/>
            <person name="Tritt A."/>
            <person name="Yoshinaga Y."/>
            <person name="Zwiers L.-H."/>
            <person name="Turgeon B."/>
            <person name="Goodwin S."/>
            <person name="Spatafora J."/>
            <person name="Crous P."/>
            <person name="Grigoriev I."/>
        </authorList>
    </citation>
    <scope>NUCLEOTIDE SEQUENCE [LARGE SCALE GENOMIC DNA]</scope>
    <source>
        <strain evidence="5">CBS 304.66</strain>
    </source>
</reference>
<sequence>MLGHLSRVVVAILIPYTLCADLCYYPNGTQNAQVPCDSNAPASHCCDLANQCLSNGMCAIRVSSETGVEYGRGSCTDSSWEDPVCPPECRLNHDTPNNSSVYDFRAGEVKIWECGVQGHARDAEYCCESEAEGQRCCYTTEVLFSMPSASLGPFTGLPESWSAAVTLPTGESTVPTSVTLIISAGGGESAVSTPSPTASSITNEGIGNDDDNKGTIIGGAVGGSIGGIAIIVAVVFLLRIRRRAGRKGTHNMMPQEMLPESNYQDHKVGRALYQLQPTPVELVGDASLQSPRELQGGV</sequence>
<evidence type="ECO:0000256" key="2">
    <source>
        <dbReference type="SAM" id="Phobius"/>
    </source>
</evidence>
<accession>A0A9P4N1U1</accession>
<feature type="region of interest" description="Disordered" evidence="1">
    <location>
        <begin position="186"/>
        <end position="206"/>
    </location>
</feature>
<keyword evidence="2" id="KW-0472">Membrane</keyword>
<evidence type="ECO:0000313" key="4">
    <source>
        <dbReference type="EMBL" id="KAF2266475.1"/>
    </source>
</evidence>
<dbReference type="EMBL" id="ML986598">
    <property type="protein sequence ID" value="KAF2266475.1"/>
    <property type="molecule type" value="Genomic_DNA"/>
</dbReference>
<dbReference type="OrthoDB" id="5215637at2759"/>
<proteinExistence type="predicted"/>